<name>A0AAW2GGQ8_9HYME</name>
<evidence type="ECO:0000313" key="1">
    <source>
        <dbReference type="EMBL" id="KAL0126029.1"/>
    </source>
</evidence>
<reference evidence="1 2" key="1">
    <citation type="submission" date="2023-03" db="EMBL/GenBank/DDBJ databases">
        <title>High recombination rates correlate with genetic variation in Cardiocondyla obscurior ants.</title>
        <authorList>
            <person name="Errbii M."/>
        </authorList>
    </citation>
    <scope>NUCLEOTIDE SEQUENCE [LARGE SCALE GENOMIC DNA]</scope>
    <source>
        <strain evidence="1">Alpha-2009</strain>
        <tissue evidence="1">Whole body</tissue>
    </source>
</reference>
<organism evidence="1 2">
    <name type="scientific">Cardiocondyla obscurior</name>
    <dbReference type="NCBI Taxonomy" id="286306"/>
    <lineage>
        <taxon>Eukaryota</taxon>
        <taxon>Metazoa</taxon>
        <taxon>Ecdysozoa</taxon>
        <taxon>Arthropoda</taxon>
        <taxon>Hexapoda</taxon>
        <taxon>Insecta</taxon>
        <taxon>Pterygota</taxon>
        <taxon>Neoptera</taxon>
        <taxon>Endopterygota</taxon>
        <taxon>Hymenoptera</taxon>
        <taxon>Apocrita</taxon>
        <taxon>Aculeata</taxon>
        <taxon>Formicoidea</taxon>
        <taxon>Formicidae</taxon>
        <taxon>Myrmicinae</taxon>
        <taxon>Cardiocondyla</taxon>
    </lineage>
</organism>
<accession>A0AAW2GGQ8</accession>
<protein>
    <submittedName>
        <fullName evidence="1">Uncharacterized protein</fullName>
    </submittedName>
</protein>
<evidence type="ECO:0000313" key="2">
    <source>
        <dbReference type="Proteomes" id="UP001430953"/>
    </source>
</evidence>
<dbReference type="EMBL" id="JADYXP020000004">
    <property type="protein sequence ID" value="KAL0126029.1"/>
    <property type="molecule type" value="Genomic_DNA"/>
</dbReference>
<proteinExistence type="predicted"/>
<dbReference type="Proteomes" id="UP001430953">
    <property type="component" value="Unassembled WGS sequence"/>
</dbReference>
<keyword evidence="2" id="KW-1185">Reference proteome</keyword>
<comment type="caution">
    <text evidence="1">The sequence shown here is derived from an EMBL/GenBank/DDBJ whole genome shotgun (WGS) entry which is preliminary data.</text>
</comment>
<gene>
    <name evidence="1" type="ORF">PUN28_004841</name>
</gene>
<sequence>MSSYQKKYADRKFEAVVTFRNHLQASSFSVSLQRWNSCDAIAKKRDLPCSILVTAKNDALFRFFAVKVEVNDILRICARRRMGCFGRFTPYLANFLFIRASADVQNLNYINLAARVINSFSRIYLSRAPPPHEKTDPLRKLIINLSHLIMKSSVIKKKNISKCLSINYFLLFFAQSNPAADDFARDSWLDFVQSYRPSHFFGFVATDNVFYADKRVIPLSDRRYVRDTLAHVYLYTNEITVAYVRTNMHTSVTSNLDARRIPFQLFIGCSYRSEDSKQNSYFFFLRTL</sequence>
<dbReference type="AlphaFoldDB" id="A0AAW2GGQ8"/>